<evidence type="ECO:0000313" key="3">
    <source>
        <dbReference type="EMBL" id="KAK6955034.1"/>
    </source>
</evidence>
<feature type="compositionally biased region" description="Low complexity" evidence="1">
    <location>
        <begin position="8"/>
        <end position="50"/>
    </location>
</feature>
<dbReference type="PANTHER" id="PTHR28065">
    <property type="entry name" value="FREQUENIN"/>
    <property type="match status" value="1"/>
</dbReference>
<dbReference type="Proteomes" id="UP001369815">
    <property type="component" value="Unassembled WGS sequence"/>
</dbReference>
<keyword evidence="4" id="KW-1185">Reference proteome</keyword>
<feature type="region of interest" description="Disordered" evidence="1">
    <location>
        <begin position="161"/>
        <end position="188"/>
    </location>
</feature>
<feature type="compositionally biased region" description="Low complexity" evidence="1">
    <location>
        <begin position="318"/>
        <end position="329"/>
    </location>
</feature>
<feature type="compositionally biased region" description="Basic and acidic residues" evidence="1">
    <location>
        <begin position="355"/>
        <end position="366"/>
    </location>
</feature>
<accession>A0AAX6MRA6</accession>
<evidence type="ECO:0000313" key="4">
    <source>
        <dbReference type="Proteomes" id="UP001369815"/>
    </source>
</evidence>
<feature type="compositionally biased region" description="Polar residues" evidence="1">
    <location>
        <begin position="61"/>
        <end position="74"/>
    </location>
</feature>
<feature type="compositionally biased region" description="Polar residues" evidence="1">
    <location>
        <begin position="455"/>
        <end position="469"/>
    </location>
</feature>
<feature type="compositionally biased region" description="Acidic residues" evidence="1">
    <location>
        <begin position="224"/>
        <end position="233"/>
    </location>
</feature>
<dbReference type="AlphaFoldDB" id="A0AAX6MRA6"/>
<feature type="region of interest" description="Disordered" evidence="1">
    <location>
        <begin position="107"/>
        <end position="133"/>
    </location>
</feature>
<feature type="region of interest" description="Disordered" evidence="1">
    <location>
        <begin position="449"/>
        <end position="530"/>
    </location>
</feature>
<comment type="caution">
    <text evidence="3">The sequence shown here is derived from an EMBL/GenBank/DDBJ whole genome shotgun (WGS) entry which is preliminary data.</text>
</comment>
<gene>
    <name evidence="3" type="ORF">Daesc_002664</name>
</gene>
<protein>
    <recommendedName>
        <fullName evidence="2">Gag1-like clamp domain-containing protein</fullName>
    </recommendedName>
</protein>
<sequence>MRVSERISSAPADSPSVDAHNPTGSSLGPDPGPDSQPSGSNNMNNPNNNNECKSNVPIFHGTTSHPDSPHPTQAEAQIDQAISSTGAGPARRLSASSSKMLFSDLYKSTKSPLSRLRHHSSHPAPAALDYDPDLVSRDKAKQKEAIKRVLAAKVRNDWHFEWPPVIPTPDPGNGGAETGTTTEGREDDVVVEDIDSGEDTASVYSTVSEDLTHFRPRSEWLSDMPDDDDDDDVPVSPSAYRFDTPDAVGTSVKVAALAKSAKRRRAVRSEMEWNQGLACFNARRDAWTGAKAARIRPKATSPVATSPAAKRLSWWHISTSPSPSSPTESIGASTTLSPSATRTSGDTTAVSSSDAEFRETRTKEDSSTYPVETLVPIPQPILPVATPMRASITVAAYPTIYDKIVVQSATPSCPVNLGDVVRACVAGWKRDGEWPPRGTDPPPVVAVRKKANGVESRSNAPRSNASKRMSFSFLGRRQSVGGDPSNAAENASHPEKEDASHATGKAFRKGLQRVLGLGHERTTSNASNQG</sequence>
<proteinExistence type="predicted"/>
<dbReference type="PANTHER" id="PTHR28065:SF1">
    <property type="entry name" value="DUF4050 DOMAIN-CONTAINING PROTEIN"/>
    <property type="match status" value="1"/>
</dbReference>
<feature type="region of interest" description="Disordered" evidence="1">
    <location>
        <begin position="218"/>
        <end position="245"/>
    </location>
</feature>
<dbReference type="EMBL" id="JBANMG010000003">
    <property type="protein sequence ID" value="KAK6955034.1"/>
    <property type="molecule type" value="Genomic_DNA"/>
</dbReference>
<evidence type="ECO:0000256" key="1">
    <source>
        <dbReference type="SAM" id="MobiDB-lite"/>
    </source>
</evidence>
<dbReference type="InterPro" id="IPR025124">
    <property type="entry name" value="Gag1-like_clamp"/>
</dbReference>
<feature type="compositionally biased region" description="Polar residues" evidence="1">
    <location>
        <begin position="330"/>
        <end position="354"/>
    </location>
</feature>
<reference evidence="3 4" key="1">
    <citation type="journal article" date="2024" name="Front Chem Biol">
        <title>Unveiling the potential of Daldinia eschscholtzii MFLUCC 19-0629 through bioactivity and bioinformatics studies for enhanced sustainable agriculture production.</title>
        <authorList>
            <person name="Brooks S."/>
            <person name="Weaver J.A."/>
            <person name="Klomchit A."/>
            <person name="Alharthi S.A."/>
            <person name="Onlamun T."/>
            <person name="Nurani R."/>
            <person name="Vong T.K."/>
            <person name="Alberti F."/>
            <person name="Greco C."/>
        </authorList>
    </citation>
    <scope>NUCLEOTIDE SEQUENCE [LARGE SCALE GENOMIC DNA]</scope>
    <source>
        <strain evidence="3">MFLUCC 19-0629</strain>
    </source>
</reference>
<dbReference type="InterPro" id="IPR053274">
    <property type="entry name" value="Fluconazole_resistance"/>
</dbReference>
<name>A0AAX6MRA6_9PEZI</name>
<feature type="region of interest" description="Disordered" evidence="1">
    <location>
        <begin position="317"/>
        <end position="368"/>
    </location>
</feature>
<feature type="domain" description="Gag1-like clamp" evidence="2">
    <location>
        <begin position="238"/>
        <end position="435"/>
    </location>
</feature>
<dbReference type="Pfam" id="PF13259">
    <property type="entry name" value="clamp_Gag1-like"/>
    <property type="match status" value="1"/>
</dbReference>
<evidence type="ECO:0000259" key="2">
    <source>
        <dbReference type="Pfam" id="PF13259"/>
    </source>
</evidence>
<feature type="region of interest" description="Disordered" evidence="1">
    <location>
        <begin position="1"/>
        <end position="74"/>
    </location>
</feature>
<organism evidence="3 4">
    <name type="scientific">Daldinia eschscholtzii</name>
    <dbReference type="NCBI Taxonomy" id="292717"/>
    <lineage>
        <taxon>Eukaryota</taxon>
        <taxon>Fungi</taxon>
        <taxon>Dikarya</taxon>
        <taxon>Ascomycota</taxon>
        <taxon>Pezizomycotina</taxon>
        <taxon>Sordariomycetes</taxon>
        <taxon>Xylariomycetidae</taxon>
        <taxon>Xylariales</taxon>
        <taxon>Hypoxylaceae</taxon>
        <taxon>Daldinia</taxon>
    </lineage>
</organism>